<dbReference type="InterPro" id="IPR018060">
    <property type="entry name" value="HTH_AraC"/>
</dbReference>
<dbReference type="SUPFAM" id="SSF46689">
    <property type="entry name" value="Homeodomain-like"/>
    <property type="match status" value="1"/>
</dbReference>
<dbReference type="PANTHER" id="PTHR43280">
    <property type="entry name" value="ARAC-FAMILY TRANSCRIPTIONAL REGULATOR"/>
    <property type="match status" value="1"/>
</dbReference>
<feature type="domain" description="HTH araC/xylS-type" evidence="5">
    <location>
        <begin position="66"/>
        <end position="165"/>
    </location>
</feature>
<evidence type="ECO:0000256" key="4">
    <source>
        <dbReference type="PROSITE-ProRule" id="PRU00169"/>
    </source>
</evidence>
<dbReference type="SUPFAM" id="SSF52172">
    <property type="entry name" value="CheY-like"/>
    <property type="match status" value="1"/>
</dbReference>
<keyword evidence="3" id="KW-0804">Transcription</keyword>
<sequence length="180" mass="21367">MDQKIIGIESGANDYISKPFHPDYLMMRIQKLLEERERMLKHFSQGSLFEDLTALITQDDDKLFIEKLMGLIVSNMENDKLQSSFIEQELGMSSSQLYRKTKELLNFSPGDLIRTVRLRHASELLRKTNLTVTEVCYRSGFNNRSYFYREFKKLFHKTPKDYQLFHKKDLPQEQTIENDK</sequence>
<evidence type="ECO:0000256" key="3">
    <source>
        <dbReference type="ARBA" id="ARBA00023163"/>
    </source>
</evidence>
<dbReference type="PANTHER" id="PTHR43280:SF2">
    <property type="entry name" value="HTH-TYPE TRANSCRIPTIONAL REGULATOR EXSA"/>
    <property type="match status" value="1"/>
</dbReference>
<evidence type="ECO:0000259" key="5">
    <source>
        <dbReference type="PROSITE" id="PS01124"/>
    </source>
</evidence>
<gene>
    <name evidence="7" type="ORF">ACFSJE_16200</name>
</gene>
<evidence type="ECO:0000313" key="8">
    <source>
        <dbReference type="Proteomes" id="UP001597342"/>
    </source>
</evidence>
<dbReference type="SMART" id="SM00342">
    <property type="entry name" value="HTH_ARAC"/>
    <property type="match status" value="1"/>
</dbReference>
<dbReference type="RefSeq" id="WP_379831911.1">
    <property type="nucleotide sequence ID" value="NZ_JBHUHU010000005.1"/>
</dbReference>
<comment type="caution">
    <text evidence="4">Lacks conserved residue(s) required for the propagation of feature annotation.</text>
</comment>
<dbReference type="InterPro" id="IPR001789">
    <property type="entry name" value="Sig_transdc_resp-reg_receiver"/>
</dbReference>
<dbReference type="Gene3D" id="6.10.250.690">
    <property type="match status" value="1"/>
</dbReference>
<dbReference type="Gene3D" id="1.10.10.60">
    <property type="entry name" value="Homeodomain-like"/>
    <property type="match status" value="1"/>
</dbReference>
<evidence type="ECO:0000256" key="2">
    <source>
        <dbReference type="ARBA" id="ARBA00023125"/>
    </source>
</evidence>
<evidence type="ECO:0000313" key="7">
    <source>
        <dbReference type="EMBL" id="MFD2101333.1"/>
    </source>
</evidence>
<evidence type="ECO:0000256" key="1">
    <source>
        <dbReference type="ARBA" id="ARBA00023015"/>
    </source>
</evidence>
<keyword evidence="1" id="KW-0805">Transcription regulation</keyword>
<name>A0ABW4Y458_9FLAO</name>
<dbReference type="PROSITE" id="PS50110">
    <property type="entry name" value="RESPONSE_REGULATORY"/>
    <property type="match status" value="1"/>
</dbReference>
<dbReference type="Proteomes" id="UP001597342">
    <property type="component" value="Unassembled WGS sequence"/>
</dbReference>
<proteinExistence type="predicted"/>
<protein>
    <submittedName>
        <fullName evidence="7">Helix-turn-helix domain-containing protein</fullName>
    </submittedName>
</protein>
<comment type="caution">
    <text evidence="7">The sequence shown here is derived from an EMBL/GenBank/DDBJ whole genome shotgun (WGS) entry which is preliminary data.</text>
</comment>
<evidence type="ECO:0000259" key="6">
    <source>
        <dbReference type="PROSITE" id="PS50110"/>
    </source>
</evidence>
<dbReference type="InterPro" id="IPR009057">
    <property type="entry name" value="Homeodomain-like_sf"/>
</dbReference>
<keyword evidence="2" id="KW-0238">DNA-binding</keyword>
<dbReference type="InterPro" id="IPR020449">
    <property type="entry name" value="Tscrpt_reg_AraC-type_HTH"/>
</dbReference>
<dbReference type="EMBL" id="JBHUHU010000005">
    <property type="protein sequence ID" value="MFD2101333.1"/>
    <property type="molecule type" value="Genomic_DNA"/>
</dbReference>
<organism evidence="7 8">
    <name type="scientific">Flagellimonas iocasae</name>
    <dbReference type="NCBI Taxonomy" id="2055905"/>
    <lineage>
        <taxon>Bacteria</taxon>
        <taxon>Pseudomonadati</taxon>
        <taxon>Bacteroidota</taxon>
        <taxon>Flavobacteriia</taxon>
        <taxon>Flavobacteriales</taxon>
        <taxon>Flavobacteriaceae</taxon>
        <taxon>Flagellimonas</taxon>
    </lineage>
</organism>
<keyword evidence="8" id="KW-1185">Reference proteome</keyword>
<dbReference type="PRINTS" id="PR00032">
    <property type="entry name" value="HTHARAC"/>
</dbReference>
<dbReference type="InterPro" id="IPR011006">
    <property type="entry name" value="CheY-like_superfamily"/>
</dbReference>
<feature type="domain" description="Response regulatory" evidence="6">
    <location>
        <begin position="1"/>
        <end position="33"/>
    </location>
</feature>
<dbReference type="PROSITE" id="PS01124">
    <property type="entry name" value="HTH_ARAC_FAMILY_2"/>
    <property type="match status" value="1"/>
</dbReference>
<reference evidence="8" key="1">
    <citation type="journal article" date="2019" name="Int. J. Syst. Evol. Microbiol.">
        <title>The Global Catalogue of Microorganisms (GCM) 10K type strain sequencing project: providing services to taxonomists for standard genome sequencing and annotation.</title>
        <authorList>
            <consortium name="The Broad Institute Genomics Platform"/>
            <consortium name="The Broad Institute Genome Sequencing Center for Infectious Disease"/>
            <person name="Wu L."/>
            <person name="Ma J."/>
        </authorList>
    </citation>
    <scope>NUCLEOTIDE SEQUENCE [LARGE SCALE GENOMIC DNA]</scope>
    <source>
        <strain evidence="8">JCM 3389</strain>
    </source>
</reference>
<accession>A0ABW4Y458</accession>
<dbReference type="Pfam" id="PF12833">
    <property type="entry name" value="HTH_18"/>
    <property type="match status" value="1"/>
</dbReference>